<dbReference type="InterPro" id="IPR036388">
    <property type="entry name" value="WH-like_DNA-bd_sf"/>
</dbReference>
<sequence>MSGGERRLSQAAEAYYKRVCTDGARLAPADVPDHERPLVDELVRLSLLEPDTEAGGLVAVDPRLAKIELGAPYYEDALLKLSAARQLPAVVARLSREFHRSVPPGGTTSGVSEIATGRAEVARRLAALTDGCAEELLDLRQRMPDDGGQDVFRRTLANRGPGFRWRTVLRTAARFLPAHRAHAAAVVEAGGEVRTEDHLIEPLLVFDRTTAVIPADLERDPTGRETVALITDPAAVDYLRGVFLTIWEDAHPFVPDADSADATERLKRSILHLLGEGLDQAAIGRELGLAPRTLNKYIALLKSDFDVASLFQLGAAVTRGHW</sequence>
<keyword evidence="2" id="KW-1185">Reference proteome</keyword>
<evidence type="ECO:0000313" key="1">
    <source>
        <dbReference type="EMBL" id="RAG82129.1"/>
    </source>
</evidence>
<comment type="caution">
    <text evidence="1">The sequence shown here is derived from an EMBL/GenBank/DDBJ whole genome shotgun (WGS) entry which is preliminary data.</text>
</comment>
<dbReference type="Gene3D" id="1.10.10.10">
    <property type="entry name" value="Winged helix-like DNA-binding domain superfamily/Winged helix DNA-binding domain"/>
    <property type="match status" value="1"/>
</dbReference>
<dbReference type="InterPro" id="IPR051797">
    <property type="entry name" value="TrmB-like"/>
</dbReference>
<dbReference type="Proteomes" id="UP000248889">
    <property type="component" value="Unassembled WGS sequence"/>
</dbReference>
<dbReference type="RefSeq" id="WP_111506035.1">
    <property type="nucleotide sequence ID" value="NZ_QKYN01000123.1"/>
</dbReference>
<gene>
    <name evidence="1" type="ORF">DN069_29250</name>
</gene>
<dbReference type="AlphaFoldDB" id="A0A2X0K3K2"/>
<dbReference type="EMBL" id="QKYN01000123">
    <property type="protein sequence ID" value="RAG82129.1"/>
    <property type="molecule type" value="Genomic_DNA"/>
</dbReference>
<dbReference type="PANTHER" id="PTHR34293">
    <property type="entry name" value="HTH-TYPE TRANSCRIPTIONAL REGULATOR TRMBL2"/>
    <property type="match status" value="1"/>
</dbReference>
<accession>A0A2X0K3K2</accession>
<reference evidence="1 2" key="1">
    <citation type="submission" date="2018-06" db="EMBL/GenBank/DDBJ databases">
        <title>Streptacidiphilus pinicola sp. nov., isolated from pine grove soil.</title>
        <authorList>
            <person name="Roh S.G."/>
            <person name="Park S."/>
            <person name="Kim M.-K."/>
            <person name="Yun B.-R."/>
            <person name="Park J."/>
            <person name="Kim M.J."/>
            <person name="Kim Y.S."/>
            <person name="Kim S.B."/>
        </authorList>
    </citation>
    <scope>NUCLEOTIDE SEQUENCE [LARGE SCALE GENOMIC DNA]</scope>
    <source>
        <strain evidence="1 2">MMS16-CNU450</strain>
    </source>
</reference>
<evidence type="ECO:0008006" key="3">
    <source>
        <dbReference type="Google" id="ProtNLM"/>
    </source>
</evidence>
<organism evidence="1 2">
    <name type="scientific">Streptacidiphilus pinicola</name>
    <dbReference type="NCBI Taxonomy" id="2219663"/>
    <lineage>
        <taxon>Bacteria</taxon>
        <taxon>Bacillati</taxon>
        <taxon>Actinomycetota</taxon>
        <taxon>Actinomycetes</taxon>
        <taxon>Kitasatosporales</taxon>
        <taxon>Streptomycetaceae</taxon>
        <taxon>Streptacidiphilus</taxon>
    </lineage>
</organism>
<dbReference type="OrthoDB" id="4307453at2"/>
<evidence type="ECO:0000313" key="2">
    <source>
        <dbReference type="Proteomes" id="UP000248889"/>
    </source>
</evidence>
<dbReference type="PANTHER" id="PTHR34293:SF1">
    <property type="entry name" value="HTH-TYPE TRANSCRIPTIONAL REGULATOR TRMBL2"/>
    <property type="match status" value="1"/>
</dbReference>
<name>A0A2X0K3K2_9ACTN</name>
<protein>
    <recommendedName>
        <fullName evidence="3">HTH luxR-type domain-containing protein</fullName>
    </recommendedName>
</protein>
<proteinExistence type="predicted"/>